<evidence type="ECO:0000313" key="3">
    <source>
        <dbReference type="Proteomes" id="UP000247498"/>
    </source>
</evidence>
<comment type="caution">
    <text evidence="2">The sequence shown here is derived from an EMBL/GenBank/DDBJ whole genome shotgun (WGS) entry which is preliminary data.</text>
</comment>
<feature type="compositionally biased region" description="Low complexity" evidence="1">
    <location>
        <begin position="41"/>
        <end position="53"/>
    </location>
</feature>
<dbReference type="InParanoid" id="A0A2V0NL76"/>
<dbReference type="EMBL" id="BDRX01000003">
    <property type="protein sequence ID" value="GBF88146.1"/>
    <property type="molecule type" value="Genomic_DNA"/>
</dbReference>
<accession>A0A2V0NL76</accession>
<protein>
    <submittedName>
        <fullName evidence="2">Uncharacterized protein</fullName>
    </submittedName>
</protein>
<sequence length="93" mass="9540">MLAERGASAWARPLQQQRCVAAPLRRPYRRGRCAAAPPPSAAAADEPAAPSASGRPDSARGLTVDRQLATLQGLIQSQAEAVAALTVRAPAAG</sequence>
<feature type="region of interest" description="Disordered" evidence="1">
    <location>
        <begin position="30"/>
        <end position="64"/>
    </location>
</feature>
<dbReference type="AlphaFoldDB" id="A0A2V0NL76"/>
<evidence type="ECO:0000256" key="1">
    <source>
        <dbReference type="SAM" id="MobiDB-lite"/>
    </source>
</evidence>
<organism evidence="2 3">
    <name type="scientific">Raphidocelis subcapitata</name>
    <dbReference type="NCBI Taxonomy" id="307507"/>
    <lineage>
        <taxon>Eukaryota</taxon>
        <taxon>Viridiplantae</taxon>
        <taxon>Chlorophyta</taxon>
        <taxon>core chlorophytes</taxon>
        <taxon>Chlorophyceae</taxon>
        <taxon>CS clade</taxon>
        <taxon>Sphaeropleales</taxon>
        <taxon>Selenastraceae</taxon>
        <taxon>Raphidocelis</taxon>
    </lineage>
</organism>
<keyword evidence="3" id="KW-1185">Reference proteome</keyword>
<gene>
    <name evidence="2" type="ORF">Rsub_00858</name>
</gene>
<name>A0A2V0NL76_9CHLO</name>
<proteinExistence type="predicted"/>
<dbReference type="Proteomes" id="UP000247498">
    <property type="component" value="Unassembled WGS sequence"/>
</dbReference>
<reference evidence="2 3" key="1">
    <citation type="journal article" date="2018" name="Sci. Rep.">
        <title>Raphidocelis subcapitata (=Pseudokirchneriella subcapitata) provides an insight into genome evolution and environmental adaptations in the Sphaeropleales.</title>
        <authorList>
            <person name="Suzuki S."/>
            <person name="Yamaguchi H."/>
            <person name="Nakajima N."/>
            <person name="Kawachi M."/>
        </authorList>
    </citation>
    <scope>NUCLEOTIDE SEQUENCE [LARGE SCALE GENOMIC DNA]</scope>
    <source>
        <strain evidence="2 3">NIES-35</strain>
    </source>
</reference>
<evidence type="ECO:0000313" key="2">
    <source>
        <dbReference type="EMBL" id="GBF88146.1"/>
    </source>
</evidence>